<accession>A0ABN2FAS9</accession>
<evidence type="ECO:0000256" key="1">
    <source>
        <dbReference type="SAM" id="SignalP"/>
    </source>
</evidence>
<dbReference type="SUPFAM" id="SSF51695">
    <property type="entry name" value="PLC-like phosphodiesterases"/>
    <property type="match status" value="1"/>
</dbReference>
<feature type="chain" id="PRO_5045901113" evidence="1">
    <location>
        <begin position="26"/>
        <end position="340"/>
    </location>
</feature>
<dbReference type="Proteomes" id="UP001501319">
    <property type="component" value="Unassembled WGS sequence"/>
</dbReference>
<dbReference type="Gene3D" id="3.20.20.190">
    <property type="entry name" value="Phosphatidylinositol (PI) phosphodiesterase"/>
    <property type="match status" value="1"/>
</dbReference>
<comment type="caution">
    <text evidence="2">The sequence shown here is derived from an EMBL/GenBank/DDBJ whole genome shotgun (WGS) entry which is preliminary data.</text>
</comment>
<evidence type="ECO:0000313" key="2">
    <source>
        <dbReference type="EMBL" id="GAA1638334.1"/>
    </source>
</evidence>
<keyword evidence="3" id="KW-1185">Reference proteome</keyword>
<dbReference type="InterPro" id="IPR017946">
    <property type="entry name" value="PLC-like_Pdiesterase_TIM-brl"/>
</dbReference>
<protein>
    <submittedName>
        <fullName evidence="2">Phosphatidylinositol-specific phospholipase C domain-containing protein</fullName>
    </submittedName>
</protein>
<dbReference type="RefSeq" id="WP_344111883.1">
    <property type="nucleotide sequence ID" value="NZ_BAAANE010000004.1"/>
</dbReference>
<reference evidence="2 3" key="1">
    <citation type="journal article" date="2019" name="Int. J. Syst. Evol. Microbiol.">
        <title>The Global Catalogue of Microorganisms (GCM) 10K type strain sequencing project: providing services to taxonomists for standard genome sequencing and annotation.</title>
        <authorList>
            <consortium name="The Broad Institute Genomics Platform"/>
            <consortium name="The Broad Institute Genome Sequencing Center for Infectious Disease"/>
            <person name="Wu L."/>
            <person name="Ma J."/>
        </authorList>
    </citation>
    <scope>NUCLEOTIDE SEQUENCE [LARGE SCALE GENOMIC DNA]</scope>
    <source>
        <strain evidence="2 3">JCM 14306</strain>
    </source>
</reference>
<evidence type="ECO:0000313" key="3">
    <source>
        <dbReference type="Proteomes" id="UP001501319"/>
    </source>
</evidence>
<gene>
    <name evidence="2" type="ORF">GCM10009744_29650</name>
</gene>
<name>A0ABN2FAS9_9ACTN</name>
<dbReference type="InterPro" id="IPR032075">
    <property type="entry name" value="PI-PLC-C1"/>
</dbReference>
<feature type="signal peptide" evidence="1">
    <location>
        <begin position="1"/>
        <end position="25"/>
    </location>
</feature>
<organism evidence="2 3">
    <name type="scientific">Kribbella alba</name>
    <dbReference type="NCBI Taxonomy" id="190197"/>
    <lineage>
        <taxon>Bacteria</taxon>
        <taxon>Bacillati</taxon>
        <taxon>Actinomycetota</taxon>
        <taxon>Actinomycetes</taxon>
        <taxon>Propionibacteriales</taxon>
        <taxon>Kribbellaceae</taxon>
        <taxon>Kribbella</taxon>
    </lineage>
</organism>
<sequence>MKRSSFAALLALAAAAILPTSTAQAATTADNSIAGITGVGVHNAYVQATFPWLVDALQSGASMLELDVWQNFLGSRAYWAGHDPGNANNCSSATTYAALRSGSRNQSFQTCLRNIRLWHDQNPDHAPVILKLELKNGFDGTNGFGPAQFDTLLTNALGAGAILHPADVKGSAATLDAAVRGGAWPSRESLRGKFVILAETGAFEAQNPLDNYDTDLEYADHLTSLKASGNLGRATMFTTINGASATDPRVGDRGGSRAQWYVTFDGDANGWVAGSTDFYKNGHYLLVMADAQNVAPAIDGHNPTVQQATDKLNQLAARGATIISSDWTNPAITSLTTPRS</sequence>
<dbReference type="Pfam" id="PF16670">
    <property type="entry name" value="PI-PLC-C1"/>
    <property type="match status" value="1"/>
</dbReference>
<keyword evidence="1" id="KW-0732">Signal</keyword>
<dbReference type="EMBL" id="BAAANE010000004">
    <property type="protein sequence ID" value="GAA1638334.1"/>
    <property type="molecule type" value="Genomic_DNA"/>
</dbReference>
<dbReference type="CDD" id="cd08589">
    <property type="entry name" value="PI-PLCc_SaPLC1_like"/>
    <property type="match status" value="1"/>
</dbReference>
<proteinExistence type="predicted"/>